<protein>
    <submittedName>
        <fullName evidence="1">Uncharacterized protein</fullName>
    </submittedName>
</protein>
<dbReference type="Proteomes" id="UP001064048">
    <property type="component" value="Chromosome 19"/>
</dbReference>
<comment type="caution">
    <text evidence="1">The sequence shown here is derived from an EMBL/GenBank/DDBJ whole genome shotgun (WGS) entry which is preliminary data.</text>
</comment>
<evidence type="ECO:0000313" key="2">
    <source>
        <dbReference type="Proteomes" id="UP001064048"/>
    </source>
</evidence>
<proteinExistence type="predicted"/>
<organism evidence="1 2">
    <name type="scientific">Choristoneura fumiferana</name>
    <name type="common">Spruce budworm moth</name>
    <name type="synonym">Archips fumiferana</name>
    <dbReference type="NCBI Taxonomy" id="7141"/>
    <lineage>
        <taxon>Eukaryota</taxon>
        <taxon>Metazoa</taxon>
        <taxon>Ecdysozoa</taxon>
        <taxon>Arthropoda</taxon>
        <taxon>Hexapoda</taxon>
        <taxon>Insecta</taxon>
        <taxon>Pterygota</taxon>
        <taxon>Neoptera</taxon>
        <taxon>Endopterygota</taxon>
        <taxon>Lepidoptera</taxon>
        <taxon>Glossata</taxon>
        <taxon>Ditrysia</taxon>
        <taxon>Tortricoidea</taxon>
        <taxon>Tortricidae</taxon>
        <taxon>Tortricinae</taxon>
        <taxon>Choristoneura</taxon>
    </lineage>
</organism>
<name>A0ACC0JNV9_CHOFU</name>
<dbReference type="EMBL" id="CM046119">
    <property type="protein sequence ID" value="KAI8425846.1"/>
    <property type="molecule type" value="Genomic_DNA"/>
</dbReference>
<evidence type="ECO:0000313" key="1">
    <source>
        <dbReference type="EMBL" id="KAI8425846.1"/>
    </source>
</evidence>
<keyword evidence="2" id="KW-1185">Reference proteome</keyword>
<accession>A0ACC0JNV9</accession>
<reference evidence="1 2" key="1">
    <citation type="journal article" date="2022" name="Genome Biol. Evol.">
        <title>The Spruce Budworm Genome: Reconstructing the Evolutionary History of Antifreeze Proteins.</title>
        <authorList>
            <person name="Beliveau C."/>
            <person name="Gagne P."/>
            <person name="Picq S."/>
            <person name="Vernygora O."/>
            <person name="Keeling C.I."/>
            <person name="Pinkney K."/>
            <person name="Doucet D."/>
            <person name="Wen F."/>
            <person name="Johnston J.S."/>
            <person name="Maaroufi H."/>
            <person name="Boyle B."/>
            <person name="Laroche J."/>
            <person name="Dewar K."/>
            <person name="Juretic N."/>
            <person name="Blackburn G."/>
            <person name="Nisole A."/>
            <person name="Brunet B."/>
            <person name="Brandao M."/>
            <person name="Lumley L."/>
            <person name="Duan J."/>
            <person name="Quan G."/>
            <person name="Lucarotti C.J."/>
            <person name="Roe A.D."/>
            <person name="Sperling F.A.H."/>
            <person name="Levesque R.C."/>
            <person name="Cusson M."/>
        </authorList>
    </citation>
    <scope>NUCLEOTIDE SEQUENCE [LARGE SCALE GENOMIC DNA]</scope>
    <source>
        <strain evidence="1">Glfc:IPQL:Cfum</strain>
    </source>
</reference>
<gene>
    <name evidence="1" type="ORF">MSG28_011611</name>
</gene>
<sequence length="76" mass="8261">MGIARGSREEQLPPTRDSTANLAVIVFLLLTMAKLNHNLYVFLLAFISVAIILCCGGGKKIPCTGKAPCRRGPYRN</sequence>